<keyword evidence="4" id="KW-1185">Reference proteome</keyword>
<dbReference type="InterPro" id="IPR015943">
    <property type="entry name" value="WD40/YVTN_repeat-like_dom_sf"/>
</dbReference>
<dbReference type="STRING" id="262898.GA0070564_107184"/>
<feature type="region of interest" description="Disordered" evidence="1">
    <location>
        <begin position="1"/>
        <end position="23"/>
    </location>
</feature>
<reference evidence="4" key="1">
    <citation type="submission" date="2016-06" db="EMBL/GenBank/DDBJ databases">
        <authorList>
            <person name="Varghese N."/>
            <person name="Submissions Spin"/>
        </authorList>
    </citation>
    <scope>NUCLEOTIDE SEQUENCE [LARGE SCALE GENOMIC DNA]</scope>
    <source>
        <strain evidence="4">DSM 44830</strain>
    </source>
</reference>
<feature type="domain" description="Pyrrolo-quinoline quinone repeat" evidence="2">
    <location>
        <begin position="85"/>
        <end position="261"/>
    </location>
</feature>
<evidence type="ECO:0000313" key="3">
    <source>
        <dbReference type="EMBL" id="SCF39176.1"/>
    </source>
</evidence>
<dbReference type="PANTHER" id="PTHR34512">
    <property type="entry name" value="CELL SURFACE PROTEIN"/>
    <property type="match status" value="1"/>
</dbReference>
<dbReference type="Proteomes" id="UP000199504">
    <property type="component" value="Unassembled WGS sequence"/>
</dbReference>
<dbReference type="EMBL" id="FMCX01000007">
    <property type="protein sequence ID" value="SCF39176.1"/>
    <property type="molecule type" value="Genomic_DNA"/>
</dbReference>
<dbReference type="PANTHER" id="PTHR34512:SF30">
    <property type="entry name" value="OUTER MEMBRANE PROTEIN ASSEMBLY FACTOR BAMB"/>
    <property type="match status" value="1"/>
</dbReference>
<name>A0A1C5A1Y9_9ACTN</name>
<proteinExistence type="predicted"/>
<dbReference type="InterPro" id="IPR002372">
    <property type="entry name" value="PQQ_rpt_dom"/>
</dbReference>
<evidence type="ECO:0000256" key="1">
    <source>
        <dbReference type="SAM" id="MobiDB-lite"/>
    </source>
</evidence>
<protein>
    <submittedName>
        <fullName evidence="3">PQQ-like domain-containing protein</fullName>
    </submittedName>
</protein>
<dbReference type="AlphaFoldDB" id="A0A1C5A1Y9"/>
<dbReference type="SUPFAM" id="SSF50998">
    <property type="entry name" value="Quinoprotein alcohol dehydrogenase-like"/>
    <property type="match status" value="1"/>
</dbReference>
<organism evidence="3 4">
    <name type="scientific">Micromonospora mirobrigensis</name>
    <dbReference type="NCBI Taxonomy" id="262898"/>
    <lineage>
        <taxon>Bacteria</taxon>
        <taxon>Bacillati</taxon>
        <taxon>Actinomycetota</taxon>
        <taxon>Actinomycetes</taxon>
        <taxon>Micromonosporales</taxon>
        <taxon>Micromonosporaceae</taxon>
        <taxon>Micromonospora</taxon>
    </lineage>
</organism>
<accession>A0A1C5A1Y9</accession>
<evidence type="ECO:0000259" key="2">
    <source>
        <dbReference type="Pfam" id="PF13360"/>
    </source>
</evidence>
<feature type="compositionally biased region" description="Basic and acidic residues" evidence="1">
    <location>
        <begin position="1"/>
        <end position="10"/>
    </location>
</feature>
<gene>
    <name evidence="3" type="ORF">GA0070564_107184</name>
</gene>
<dbReference type="InterPro" id="IPR011047">
    <property type="entry name" value="Quinoprotein_ADH-like_sf"/>
</dbReference>
<dbReference type="RefSeq" id="WP_245670178.1">
    <property type="nucleotide sequence ID" value="NZ_FMCX01000007.1"/>
</dbReference>
<sequence length="428" mass="45986">MIELGELRHEDDDDPRPEPVRAAPPARAARVLLALLLVLLTAAGSAPGPVRREYVTLPGPQVSTFQLADGRLFVADGPQSMRPSSEVVAYQVPDGRRLWRMPLAPGHRVLGLTVDAGILLVASIPAGNGEPVATAVDVATGRVRWQRAGYPLSGREGTVLLQSGSGAGAGTLEAVGLTSGQARWSRPLPTTGSTFEYGDPAGVGRFLVIDARGRVQVYDARTGDLLVAGPIAPARAGFYDRVETIDGLLLVQDGSGTLYAYGLDRLDPRWRLRLPVASRDGWGYQDCGALICMIFGESGVQVIDPATGRIRWTAERADGFFPVGDRLLVGLLAQGQEAELTVLDPANGRLLADLGRWRVAVTDPTREQLFGLHRLKDSRELVAELDVAAGQARVLDVLPGYWDDCATRDRVLVCRRLDGTLGVWQLGR</sequence>
<dbReference type="Gene3D" id="2.130.10.10">
    <property type="entry name" value="YVTN repeat-like/Quinoprotein amine dehydrogenase"/>
    <property type="match status" value="1"/>
</dbReference>
<evidence type="ECO:0000313" key="4">
    <source>
        <dbReference type="Proteomes" id="UP000199504"/>
    </source>
</evidence>
<dbReference type="Pfam" id="PF13360">
    <property type="entry name" value="PQQ_2"/>
    <property type="match status" value="1"/>
</dbReference>